<evidence type="ECO:0000313" key="1">
    <source>
        <dbReference type="EMBL" id="KAF3031220.1"/>
    </source>
</evidence>
<dbReference type="EMBL" id="SWKV01000179">
    <property type="protein sequence ID" value="KAF3031220.1"/>
    <property type="molecule type" value="Genomic_DNA"/>
</dbReference>
<gene>
    <name evidence="1" type="ORF">E8E12_001060</name>
</gene>
<dbReference type="AlphaFoldDB" id="A0A9P5BVF9"/>
<protein>
    <submittedName>
        <fullName evidence="1">Uncharacterized protein</fullName>
    </submittedName>
</protein>
<organism evidence="1 2">
    <name type="scientific">Didymella heteroderae</name>
    <dbReference type="NCBI Taxonomy" id="1769908"/>
    <lineage>
        <taxon>Eukaryota</taxon>
        <taxon>Fungi</taxon>
        <taxon>Dikarya</taxon>
        <taxon>Ascomycota</taxon>
        <taxon>Pezizomycotina</taxon>
        <taxon>Dothideomycetes</taxon>
        <taxon>Pleosporomycetidae</taxon>
        <taxon>Pleosporales</taxon>
        <taxon>Pleosporineae</taxon>
        <taxon>Didymellaceae</taxon>
        <taxon>Didymella</taxon>
    </lineage>
</organism>
<accession>A0A9P5BVF9</accession>
<comment type="caution">
    <text evidence="1">The sequence shown here is derived from an EMBL/GenBank/DDBJ whole genome shotgun (WGS) entry which is preliminary data.</text>
</comment>
<sequence length="101" mass="11225">MPPPDLGSCKERETLESIAIALRFKEDDVAKVKVHDILATINKPSVMEEARRDIGIEDVDGETIATFNVKSFPFESDDSPGDTPNDLEYVYEDRQVAGRGL</sequence>
<dbReference type="Proteomes" id="UP000758155">
    <property type="component" value="Unassembled WGS sequence"/>
</dbReference>
<keyword evidence="2" id="KW-1185">Reference proteome</keyword>
<proteinExistence type="predicted"/>
<evidence type="ECO:0000313" key="2">
    <source>
        <dbReference type="Proteomes" id="UP000758155"/>
    </source>
</evidence>
<reference evidence="1" key="1">
    <citation type="submission" date="2019-04" db="EMBL/GenBank/DDBJ databases">
        <title>Sequencing of skin fungus with MAO and IRED activity.</title>
        <authorList>
            <person name="Marsaioli A.J."/>
            <person name="Bonatto J.M.C."/>
            <person name="Reis Junior O."/>
        </authorList>
    </citation>
    <scope>NUCLEOTIDE SEQUENCE</scope>
    <source>
        <strain evidence="1">28M1</strain>
    </source>
</reference>
<name>A0A9P5BVF9_9PLEO</name>